<dbReference type="AlphaFoldDB" id="A0A841PVF2"/>
<protein>
    <submittedName>
        <fullName evidence="2">Uncharacterized protein</fullName>
    </submittedName>
</protein>
<keyword evidence="1" id="KW-0812">Transmembrane</keyword>
<keyword evidence="1" id="KW-0472">Membrane</keyword>
<comment type="caution">
    <text evidence="2">The sequence shown here is derived from an EMBL/GenBank/DDBJ whole genome shotgun (WGS) entry which is preliminary data.</text>
</comment>
<evidence type="ECO:0000313" key="2">
    <source>
        <dbReference type="EMBL" id="MBB6414052.1"/>
    </source>
</evidence>
<sequence>MALAASFLNIMFIAAILVIIALRRTKWEVMAIRGGGSTDYQSNFQECLSYIERNGHNFNSLYDFVWPCTGSIKDEAKELERHAALARRLREAGYAHDIYLSQVVPPSVRNDRVRRIEYLTQLREAGVTRFNTGVEIVGARGATKIHPRL</sequence>
<keyword evidence="1" id="KW-1133">Transmembrane helix</keyword>
<proteinExistence type="predicted"/>
<organism evidence="2 3">
    <name type="scientific">Mesorhizobium sangaii</name>
    <dbReference type="NCBI Taxonomy" id="505389"/>
    <lineage>
        <taxon>Bacteria</taxon>
        <taxon>Pseudomonadati</taxon>
        <taxon>Pseudomonadota</taxon>
        <taxon>Alphaproteobacteria</taxon>
        <taxon>Hyphomicrobiales</taxon>
        <taxon>Phyllobacteriaceae</taxon>
        <taxon>Mesorhizobium</taxon>
    </lineage>
</organism>
<dbReference type="EMBL" id="JACHEF010000012">
    <property type="protein sequence ID" value="MBB6414052.1"/>
    <property type="molecule type" value="Genomic_DNA"/>
</dbReference>
<reference evidence="2 3" key="1">
    <citation type="submission" date="2020-08" db="EMBL/GenBank/DDBJ databases">
        <title>Genomic Encyclopedia of Type Strains, Phase IV (KMG-IV): sequencing the most valuable type-strain genomes for metagenomic binning, comparative biology and taxonomic classification.</title>
        <authorList>
            <person name="Goeker M."/>
        </authorList>
    </citation>
    <scope>NUCLEOTIDE SEQUENCE [LARGE SCALE GENOMIC DNA]</scope>
    <source>
        <strain evidence="2 3">DSM 100039</strain>
    </source>
</reference>
<name>A0A841PVF2_9HYPH</name>
<dbReference type="RefSeq" id="WP_184878560.1">
    <property type="nucleotide sequence ID" value="NZ_JACHEF010000012.1"/>
</dbReference>
<dbReference type="Proteomes" id="UP000556329">
    <property type="component" value="Unassembled WGS sequence"/>
</dbReference>
<accession>A0A841PVF2</accession>
<feature type="transmembrane region" description="Helical" evidence="1">
    <location>
        <begin position="6"/>
        <end position="23"/>
    </location>
</feature>
<evidence type="ECO:0000313" key="3">
    <source>
        <dbReference type="Proteomes" id="UP000556329"/>
    </source>
</evidence>
<gene>
    <name evidence="2" type="ORF">HNQ71_006761</name>
</gene>
<evidence type="ECO:0000256" key="1">
    <source>
        <dbReference type="SAM" id="Phobius"/>
    </source>
</evidence>
<keyword evidence="3" id="KW-1185">Reference proteome</keyword>